<dbReference type="InterPro" id="IPR001199">
    <property type="entry name" value="Cyt_B5-like_heme/steroid-bd"/>
</dbReference>
<dbReference type="InterPro" id="IPR050577">
    <property type="entry name" value="MAPR/NEUFC/NENF-like"/>
</dbReference>
<sequence length="215" mass="23949">MDKTEDASKEIPSSVMGVLLSVMEEIIYSPLNLLLVGLCIYMTWKLFRSDRTTLPDPPPPPLPKLKKQDMTLEQLKVYDGEGPEGRILMAVNSKIFDVTKARKFYGPGGPYANFAGRDASRGLATFNVAPPPDGVYDDLSDISKSQMDSLKEWEEQFIEKYDYVGRLIRPGERARDYEDEETEPSEAGGETPEATPKGRSPRGTPPPSISEDKDD</sequence>
<comment type="similarity">
    <text evidence="1">Belongs to the cytochrome b5 family. MAPR subfamily.</text>
</comment>
<accession>A0A7R8WUH2</accession>
<dbReference type="EMBL" id="OB669581">
    <property type="protein sequence ID" value="CAD7234716.1"/>
    <property type="molecule type" value="Genomic_DNA"/>
</dbReference>
<reference evidence="2" key="1">
    <citation type="submission" date="2020-11" db="EMBL/GenBank/DDBJ databases">
        <authorList>
            <person name="Tran Van P."/>
        </authorList>
    </citation>
    <scope>NUCLEOTIDE SEQUENCE</scope>
</reference>
<dbReference type="PANTHER" id="PTHR10281:SF106">
    <property type="entry name" value="IP06960P-RELATED"/>
    <property type="match status" value="1"/>
</dbReference>
<gene>
    <name evidence="2" type="ORF">CTOB1V02_LOCUS12532</name>
</gene>
<dbReference type="FunFam" id="3.10.120.10:FF:000003">
    <property type="entry name" value="membrane-associated progesterone receptor component 1"/>
    <property type="match status" value="1"/>
</dbReference>
<proteinExistence type="inferred from homology"/>
<dbReference type="GO" id="GO:0005783">
    <property type="term" value="C:endoplasmic reticulum"/>
    <property type="evidence" value="ECO:0007669"/>
    <property type="project" value="TreeGrafter"/>
</dbReference>
<dbReference type="InterPro" id="IPR036400">
    <property type="entry name" value="Cyt_B5-like_heme/steroid_sf"/>
</dbReference>
<protein>
    <submittedName>
        <fullName evidence="2">Uncharacterized protein</fullName>
    </submittedName>
</protein>
<dbReference type="Gene3D" id="3.10.120.10">
    <property type="entry name" value="Cytochrome b5-like heme/steroid binding domain"/>
    <property type="match status" value="1"/>
</dbReference>
<dbReference type="AlphaFoldDB" id="A0A7R8WUH2"/>
<dbReference type="OrthoDB" id="547796at2759"/>
<evidence type="ECO:0000256" key="1">
    <source>
        <dbReference type="ARBA" id="ARBA00038357"/>
    </source>
</evidence>
<evidence type="ECO:0000313" key="2">
    <source>
        <dbReference type="EMBL" id="CAD7234716.1"/>
    </source>
</evidence>
<dbReference type="PANTHER" id="PTHR10281">
    <property type="entry name" value="MEMBRANE-ASSOCIATED PROGESTERONE RECEPTOR COMPONENT-RELATED"/>
    <property type="match status" value="1"/>
</dbReference>
<dbReference type="SMART" id="SM01117">
    <property type="entry name" value="Cyt-b5"/>
    <property type="match status" value="1"/>
</dbReference>
<name>A0A7R8WUH2_9CRUS</name>
<dbReference type="SUPFAM" id="SSF55856">
    <property type="entry name" value="Cytochrome b5-like heme/steroid binding domain"/>
    <property type="match status" value="1"/>
</dbReference>
<dbReference type="GO" id="GO:0016020">
    <property type="term" value="C:membrane"/>
    <property type="evidence" value="ECO:0007669"/>
    <property type="project" value="TreeGrafter"/>
</dbReference>
<dbReference type="Pfam" id="PF00173">
    <property type="entry name" value="Cyt-b5"/>
    <property type="match status" value="1"/>
</dbReference>
<organism evidence="2">
    <name type="scientific">Cyprideis torosa</name>
    <dbReference type="NCBI Taxonomy" id="163714"/>
    <lineage>
        <taxon>Eukaryota</taxon>
        <taxon>Metazoa</taxon>
        <taxon>Ecdysozoa</taxon>
        <taxon>Arthropoda</taxon>
        <taxon>Crustacea</taxon>
        <taxon>Oligostraca</taxon>
        <taxon>Ostracoda</taxon>
        <taxon>Podocopa</taxon>
        <taxon>Podocopida</taxon>
        <taxon>Cytherocopina</taxon>
        <taxon>Cytheroidea</taxon>
        <taxon>Cytherideidae</taxon>
        <taxon>Cyprideis</taxon>
    </lineage>
</organism>